<organism evidence="6 7">
    <name type="scientific">Actinidia chinensis var. chinensis</name>
    <name type="common">Chinese soft-hair kiwi</name>
    <dbReference type="NCBI Taxonomy" id="1590841"/>
    <lineage>
        <taxon>Eukaryota</taxon>
        <taxon>Viridiplantae</taxon>
        <taxon>Streptophyta</taxon>
        <taxon>Embryophyta</taxon>
        <taxon>Tracheophyta</taxon>
        <taxon>Spermatophyta</taxon>
        <taxon>Magnoliopsida</taxon>
        <taxon>eudicotyledons</taxon>
        <taxon>Gunneridae</taxon>
        <taxon>Pentapetalae</taxon>
        <taxon>asterids</taxon>
        <taxon>Ericales</taxon>
        <taxon>Actinidiaceae</taxon>
        <taxon>Actinidia</taxon>
    </lineage>
</organism>
<keyword evidence="3 6" id="KW-0808">Transferase</keyword>
<sequence>MEDYVTMNGGDSPNSYTMNSKIQKEGSDKARWLLSTSIQENLELQNTSRVFSIADLGCSVGPNTFSCVETIVEAVKLKFRAQGRPESEIPEFHVFFNDHVTNDFNTLFKALPPGKNYMAAGVPGSFHSRLFPKASINVMHSSFAIQWFSKVPEEVTREDSPAWNKGRVTYALSSCQVVKAFASQLFKDMEAFFRARSVELATGGLMVVLMPCRPEGTHPSESGIHFLECLGNALMDMAKEGLVDEALVDSFNLPVFLPTPSEVKEVVSRNEHLDIVTLDEMHQPPPQLSTPEGVRLWAIHSRAGLEGFLSKHFGSSVIDELFERYCQKLEEFSKTPHFTRVFEFKNLLLLAKRNGVC</sequence>
<dbReference type="EMBL" id="NKQK01000025">
    <property type="protein sequence ID" value="PSR91104.1"/>
    <property type="molecule type" value="Genomic_DNA"/>
</dbReference>
<comment type="similarity">
    <text evidence="1">Belongs to the methyltransferase superfamily. Type-7 methyltransferase family.</text>
</comment>
<dbReference type="SUPFAM" id="SSF53335">
    <property type="entry name" value="S-adenosyl-L-methionine-dependent methyltransferases"/>
    <property type="match status" value="1"/>
</dbReference>
<dbReference type="AlphaFoldDB" id="A0A2R6PGW2"/>
<dbReference type="Gramene" id="PSR91104">
    <property type="protein sequence ID" value="PSR91104"/>
    <property type="gene ID" value="CEY00_Acc28446"/>
</dbReference>
<evidence type="ECO:0000256" key="1">
    <source>
        <dbReference type="ARBA" id="ARBA00007967"/>
    </source>
</evidence>
<evidence type="ECO:0000313" key="6">
    <source>
        <dbReference type="EMBL" id="PSR91104.1"/>
    </source>
</evidence>
<dbReference type="OrthoDB" id="1523883at2759"/>
<dbReference type="InterPro" id="IPR005299">
    <property type="entry name" value="MeTrfase_7"/>
</dbReference>
<gene>
    <name evidence="6" type="ORF">CEY00_Acc28446</name>
</gene>
<proteinExistence type="inferred from homology"/>
<dbReference type="InterPro" id="IPR029063">
    <property type="entry name" value="SAM-dependent_MTases_sf"/>
</dbReference>
<evidence type="ECO:0000256" key="2">
    <source>
        <dbReference type="ARBA" id="ARBA00022603"/>
    </source>
</evidence>
<evidence type="ECO:0000256" key="3">
    <source>
        <dbReference type="ARBA" id="ARBA00022679"/>
    </source>
</evidence>
<protein>
    <submittedName>
        <fullName evidence="6">S-adenosylmethionine-dependent methyltransferase</fullName>
    </submittedName>
</protein>
<dbReference type="InParanoid" id="A0A2R6PGW2"/>
<dbReference type="PANTHER" id="PTHR31009">
    <property type="entry name" value="S-ADENOSYL-L-METHIONINE:CARBOXYL METHYLTRANSFERASE FAMILY PROTEIN"/>
    <property type="match status" value="1"/>
</dbReference>
<evidence type="ECO:0000313" key="7">
    <source>
        <dbReference type="Proteomes" id="UP000241394"/>
    </source>
</evidence>
<dbReference type="Gene3D" id="3.40.50.150">
    <property type="entry name" value="Vaccinia Virus protein VP39"/>
    <property type="match status" value="1"/>
</dbReference>
<keyword evidence="5" id="KW-0460">Magnesium</keyword>
<evidence type="ECO:0000256" key="4">
    <source>
        <dbReference type="ARBA" id="ARBA00022723"/>
    </source>
</evidence>
<reference evidence="6 7" key="1">
    <citation type="submission" date="2017-07" db="EMBL/GenBank/DDBJ databases">
        <title>An improved, manually edited Actinidia chinensis var. chinensis (kiwifruit) genome highlights the challenges associated with draft genomes and gene prediction in plants.</title>
        <authorList>
            <person name="Pilkington S."/>
            <person name="Crowhurst R."/>
            <person name="Hilario E."/>
            <person name="Nardozza S."/>
            <person name="Fraser L."/>
            <person name="Peng Y."/>
            <person name="Gunaseelan K."/>
            <person name="Simpson R."/>
            <person name="Tahir J."/>
            <person name="Deroles S."/>
            <person name="Templeton K."/>
            <person name="Luo Z."/>
            <person name="Davy M."/>
            <person name="Cheng C."/>
            <person name="Mcneilage M."/>
            <person name="Scaglione D."/>
            <person name="Liu Y."/>
            <person name="Zhang Q."/>
            <person name="Datson P."/>
            <person name="De Silva N."/>
            <person name="Gardiner S."/>
            <person name="Bassett H."/>
            <person name="Chagne D."/>
            <person name="Mccallum J."/>
            <person name="Dzierzon H."/>
            <person name="Deng C."/>
            <person name="Wang Y.-Y."/>
            <person name="Barron N."/>
            <person name="Manako K."/>
            <person name="Bowen J."/>
            <person name="Foster T."/>
            <person name="Erridge Z."/>
            <person name="Tiffin H."/>
            <person name="Waite C."/>
            <person name="Davies K."/>
            <person name="Grierson E."/>
            <person name="Laing W."/>
            <person name="Kirk R."/>
            <person name="Chen X."/>
            <person name="Wood M."/>
            <person name="Montefiori M."/>
            <person name="Brummell D."/>
            <person name="Schwinn K."/>
            <person name="Catanach A."/>
            <person name="Fullerton C."/>
            <person name="Li D."/>
            <person name="Meiyalaghan S."/>
            <person name="Nieuwenhuizen N."/>
            <person name="Read N."/>
            <person name="Prakash R."/>
            <person name="Hunter D."/>
            <person name="Zhang H."/>
            <person name="Mckenzie M."/>
            <person name="Knabel M."/>
            <person name="Harris A."/>
            <person name="Allan A."/>
            <person name="Chen A."/>
            <person name="Janssen B."/>
            <person name="Plunkett B."/>
            <person name="Dwamena C."/>
            <person name="Voogd C."/>
            <person name="Leif D."/>
            <person name="Lafferty D."/>
            <person name="Souleyre E."/>
            <person name="Varkonyi-Gasic E."/>
            <person name="Gambi F."/>
            <person name="Hanley J."/>
            <person name="Yao J.-L."/>
            <person name="Cheung J."/>
            <person name="David K."/>
            <person name="Warren B."/>
            <person name="Marsh K."/>
            <person name="Snowden K."/>
            <person name="Lin-Wang K."/>
            <person name="Brian L."/>
            <person name="Martinez-Sanchez M."/>
            <person name="Wang M."/>
            <person name="Ileperuma N."/>
            <person name="Macnee N."/>
            <person name="Campin R."/>
            <person name="Mcatee P."/>
            <person name="Drummond R."/>
            <person name="Espley R."/>
            <person name="Ireland H."/>
            <person name="Wu R."/>
            <person name="Atkinson R."/>
            <person name="Karunairetnam S."/>
            <person name="Bulley S."/>
            <person name="Chunkath S."/>
            <person name="Hanley Z."/>
            <person name="Storey R."/>
            <person name="Thrimawithana A."/>
            <person name="Thomson S."/>
            <person name="David C."/>
            <person name="Testolin R."/>
        </authorList>
    </citation>
    <scope>NUCLEOTIDE SEQUENCE [LARGE SCALE GENOMIC DNA]</scope>
    <source>
        <strain evidence="7">cv. Red5</strain>
        <tissue evidence="6">Young leaf</tissue>
    </source>
</reference>
<dbReference type="GO" id="GO:0032259">
    <property type="term" value="P:methylation"/>
    <property type="evidence" value="ECO:0007669"/>
    <property type="project" value="UniProtKB-KW"/>
</dbReference>
<name>A0A2R6PGW2_ACTCC</name>
<dbReference type="Proteomes" id="UP000241394">
    <property type="component" value="Chromosome LG25"/>
</dbReference>
<accession>A0A2R6PGW2</accession>
<dbReference type="Pfam" id="PF03492">
    <property type="entry name" value="Methyltransf_7"/>
    <property type="match status" value="1"/>
</dbReference>
<reference evidence="7" key="2">
    <citation type="journal article" date="2018" name="BMC Genomics">
        <title>A manually annotated Actinidia chinensis var. chinensis (kiwifruit) genome highlights the challenges associated with draft genomes and gene prediction in plants.</title>
        <authorList>
            <person name="Pilkington S.M."/>
            <person name="Crowhurst R."/>
            <person name="Hilario E."/>
            <person name="Nardozza S."/>
            <person name="Fraser L."/>
            <person name="Peng Y."/>
            <person name="Gunaseelan K."/>
            <person name="Simpson R."/>
            <person name="Tahir J."/>
            <person name="Deroles S.C."/>
            <person name="Templeton K."/>
            <person name="Luo Z."/>
            <person name="Davy M."/>
            <person name="Cheng C."/>
            <person name="McNeilage M."/>
            <person name="Scaglione D."/>
            <person name="Liu Y."/>
            <person name="Zhang Q."/>
            <person name="Datson P."/>
            <person name="De Silva N."/>
            <person name="Gardiner S.E."/>
            <person name="Bassett H."/>
            <person name="Chagne D."/>
            <person name="McCallum J."/>
            <person name="Dzierzon H."/>
            <person name="Deng C."/>
            <person name="Wang Y.Y."/>
            <person name="Barron L."/>
            <person name="Manako K."/>
            <person name="Bowen J."/>
            <person name="Foster T.M."/>
            <person name="Erridge Z.A."/>
            <person name="Tiffin H."/>
            <person name="Waite C.N."/>
            <person name="Davies K.M."/>
            <person name="Grierson E.P."/>
            <person name="Laing W.A."/>
            <person name="Kirk R."/>
            <person name="Chen X."/>
            <person name="Wood M."/>
            <person name="Montefiori M."/>
            <person name="Brummell D.A."/>
            <person name="Schwinn K.E."/>
            <person name="Catanach A."/>
            <person name="Fullerton C."/>
            <person name="Li D."/>
            <person name="Meiyalaghan S."/>
            <person name="Nieuwenhuizen N."/>
            <person name="Read N."/>
            <person name="Prakash R."/>
            <person name="Hunter D."/>
            <person name="Zhang H."/>
            <person name="McKenzie M."/>
            <person name="Knabel M."/>
            <person name="Harris A."/>
            <person name="Allan A.C."/>
            <person name="Gleave A."/>
            <person name="Chen A."/>
            <person name="Janssen B.J."/>
            <person name="Plunkett B."/>
            <person name="Ampomah-Dwamena C."/>
            <person name="Voogd C."/>
            <person name="Leif D."/>
            <person name="Lafferty D."/>
            <person name="Souleyre E.J.F."/>
            <person name="Varkonyi-Gasic E."/>
            <person name="Gambi F."/>
            <person name="Hanley J."/>
            <person name="Yao J.L."/>
            <person name="Cheung J."/>
            <person name="David K.M."/>
            <person name="Warren B."/>
            <person name="Marsh K."/>
            <person name="Snowden K.C."/>
            <person name="Lin-Wang K."/>
            <person name="Brian L."/>
            <person name="Martinez-Sanchez M."/>
            <person name="Wang M."/>
            <person name="Ileperuma N."/>
            <person name="Macnee N."/>
            <person name="Campin R."/>
            <person name="McAtee P."/>
            <person name="Drummond R.S.M."/>
            <person name="Espley R.V."/>
            <person name="Ireland H.S."/>
            <person name="Wu R."/>
            <person name="Atkinson R.G."/>
            <person name="Karunairetnam S."/>
            <person name="Bulley S."/>
            <person name="Chunkath S."/>
            <person name="Hanley Z."/>
            <person name="Storey R."/>
            <person name="Thrimawithana A.H."/>
            <person name="Thomson S."/>
            <person name="David C."/>
            <person name="Testolin R."/>
            <person name="Huang H."/>
            <person name="Hellens R.P."/>
            <person name="Schaffer R.J."/>
        </authorList>
    </citation>
    <scope>NUCLEOTIDE SEQUENCE [LARGE SCALE GENOMIC DNA]</scope>
    <source>
        <strain evidence="7">cv. Red5</strain>
    </source>
</reference>
<dbReference type="Gene3D" id="1.10.1200.270">
    <property type="entry name" value="Methyltransferase, alpha-helical capping domain"/>
    <property type="match status" value="1"/>
</dbReference>
<comment type="caution">
    <text evidence="6">The sequence shown here is derived from an EMBL/GenBank/DDBJ whole genome shotgun (WGS) entry which is preliminary data.</text>
</comment>
<dbReference type="GO" id="GO:0008168">
    <property type="term" value="F:methyltransferase activity"/>
    <property type="evidence" value="ECO:0007669"/>
    <property type="project" value="UniProtKB-KW"/>
</dbReference>
<dbReference type="OMA" id="LMPCRPE"/>
<dbReference type="InterPro" id="IPR042086">
    <property type="entry name" value="MeTrfase_capping"/>
</dbReference>
<keyword evidence="7" id="KW-1185">Reference proteome</keyword>
<keyword evidence="4" id="KW-0479">Metal-binding</keyword>
<keyword evidence="2 6" id="KW-0489">Methyltransferase</keyword>
<evidence type="ECO:0000256" key="5">
    <source>
        <dbReference type="ARBA" id="ARBA00022842"/>
    </source>
</evidence>
<dbReference type="GO" id="GO:0046872">
    <property type="term" value="F:metal ion binding"/>
    <property type="evidence" value="ECO:0007669"/>
    <property type="project" value="UniProtKB-KW"/>
</dbReference>